<protein>
    <submittedName>
        <fullName evidence="1">Uncharacterized protein</fullName>
    </submittedName>
</protein>
<sequence>SDYSLIEIMLNTSNVAHSILAEEVDNCNSNNNNNNCLLLNDISFHNDDNVTNGSLNYAVYDTTVFDVLKVDAEDFAVSF</sequence>
<feature type="non-terminal residue" evidence="1">
    <location>
        <position position="1"/>
    </location>
</feature>
<dbReference type="Proteomes" id="UP000681720">
    <property type="component" value="Unassembled WGS sequence"/>
</dbReference>
<gene>
    <name evidence="1" type="ORF">BYL167_LOCUS70924</name>
    <name evidence="2" type="ORF">GIL414_LOCUS81506</name>
</gene>
<proteinExistence type="predicted"/>
<accession>A0A8S3FV68</accession>
<evidence type="ECO:0000313" key="2">
    <source>
        <dbReference type="EMBL" id="CAF5215754.1"/>
    </source>
</evidence>
<organism evidence="1 3">
    <name type="scientific">Rotaria magnacalcarata</name>
    <dbReference type="NCBI Taxonomy" id="392030"/>
    <lineage>
        <taxon>Eukaryota</taxon>
        <taxon>Metazoa</taxon>
        <taxon>Spiralia</taxon>
        <taxon>Gnathifera</taxon>
        <taxon>Rotifera</taxon>
        <taxon>Eurotatoria</taxon>
        <taxon>Bdelloidea</taxon>
        <taxon>Philodinida</taxon>
        <taxon>Philodinidae</taxon>
        <taxon>Rotaria</taxon>
    </lineage>
</organism>
<evidence type="ECO:0000313" key="3">
    <source>
        <dbReference type="Proteomes" id="UP000681967"/>
    </source>
</evidence>
<name>A0A8S3FV68_9BILA</name>
<dbReference type="EMBL" id="CAJOBH010254015">
    <property type="protein sequence ID" value="CAF5144819.1"/>
    <property type="molecule type" value="Genomic_DNA"/>
</dbReference>
<dbReference type="Proteomes" id="UP000681967">
    <property type="component" value="Unassembled WGS sequence"/>
</dbReference>
<dbReference type="AlphaFoldDB" id="A0A8S3FV68"/>
<comment type="caution">
    <text evidence="1">The sequence shown here is derived from an EMBL/GenBank/DDBJ whole genome shotgun (WGS) entry which is preliminary data.</text>
</comment>
<dbReference type="EMBL" id="CAJOBJ010357568">
    <property type="protein sequence ID" value="CAF5215754.1"/>
    <property type="molecule type" value="Genomic_DNA"/>
</dbReference>
<reference evidence="1" key="1">
    <citation type="submission" date="2021-02" db="EMBL/GenBank/DDBJ databases">
        <authorList>
            <person name="Nowell W R."/>
        </authorList>
    </citation>
    <scope>NUCLEOTIDE SEQUENCE</scope>
</reference>
<evidence type="ECO:0000313" key="1">
    <source>
        <dbReference type="EMBL" id="CAF5144819.1"/>
    </source>
</evidence>